<evidence type="ECO:0000313" key="1">
    <source>
        <dbReference type="EMBL" id="KAI3788009.1"/>
    </source>
</evidence>
<dbReference type="EMBL" id="CM042009">
    <property type="protein sequence ID" value="KAI3788009.1"/>
    <property type="molecule type" value="Genomic_DNA"/>
</dbReference>
<organism evidence="1 2">
    <name type="scientific">Cichorium intybus</name>
    <name type="common">Chicory</name>
    <dbReference type="NCBI Taxonomy" id="13427"/>
    <lineage>
        <taxon>Eukaryota</taxon>
        <taxon>Viridiplantae</taxon>
        <taxon>Streptophyta</taxon>
        <taxon>Embryophyta</taxon>
        <taxon>Tracheophyta</taxon>
        <taxon>Spermatophyta</taxon>
        <taxon>Magnoliopsida</taxon>
        <taxon>eudicotyledons</taxon>
        <taxon>Gunneridae</taxon>
        <taxon>Pentapetalae</taxon>
        <taxon>asterids</taxon>
        <taxon>campanulids</taxon>
        <taxon>Asterales</taxon>
        <taxon>Asteraceae</taxon>
        <taxon>Cichorioideae</taxon>
        <taxon>Cichorieae</taxon>
        <taxon>Cichoriinae</taxon>
        <taxon>Cichorium</taxon>
    </lineage>
</organism>
<keyword evidence="2" id="KW-1185">Reference proteome</keyword>
<name>A0ACB9GX10_CICIN</name>
<protein>
    <submittedName>
        <fullName evidence="1">Uncharacterized protein</fullName>
    </submittedName>
</protein>
<dbReference type="Proteomes" id="UP001055811">
    <property type="component" value="Linkage Group LG01"/>
</dbReference>
<sequence>METIETEAQQFSTMEARLLFIFMIFLFAVNTYSSSSDFVEIEPLKEVEKVQVTVYYESLCPYCENFIVNYLIDVFTEGIDAIADVKLFPYGNAKVNSNGNITCQHGEQECVFNTIEACAINAWPDVHDHFPFIFCVERYLYHDKSDQWESCFEELSLDPKPVKDCYTSGYGNQLELQYAVETNSLQPPKKYVPWVVVDGKPLYDDYIYIITRICSVYKGPSLPKACLRCLASSEKIGAPEDRLIPLHPVTYPEESANHLFSKIRSSLMSWMFKGNNAV</sequence>
<proteinExistence type="predicted"/>
<reference evidence="1 2" key="2">
    <citation type="journal article" date="2022" name="Mol. Ecol. Resour.">
        <title>The genomes of chicory, endive, great burdock and yacon provide insights into Asteraceae paleo-polyploidization history and plant inulin production.</title>
        <authorList>
            <person name="Fan W."/>
            <person name="Wang S."/>
            <person name="Wang H."/>
            <person name="Wang A."/>
            <person name="Jiang F."/>
            <person name="Liu H."/>
            <person name="Zhao H."/>
            <person name="Xu D."/>
            <person name="Zhang Y."/>
        </authorList>
    </citation>
    <scope>NUCLEOTIDE SEQUENCE [LARGE SCALE GENOMIC DNA]</scope>
    <source>
        <strain evidence="2">cv. Punajuju</strain>
        <tissue evidence="1">Leaves</tissue>
    </source>
</reference>
<reference evidence="2" key="1">
    <citation type="journal article" date="2022" name="Mol. Ecol. Resour.">
        <title>The genomes of chicory, endive, great burdock and yacon provide insights into Asteraceae palaeo-polyploidization history and plant inulin production.</title>
        <authorList>
            <person name="Fan W."/>
            <person name="Wang S."/>
            <person name="Wang H."/>
            <person name="Wang A."/>
            <person name="Jiang F."/>
            <person name="Liu H."/>
            <person name="Zhao H."/>
            <person name="Xu D."/>
            <person name="Zhang Y."/>
        </authorList>
    </citation>
    <scope>NUCLEOTIDE SEQUENCE [LARGE SCALE GENOMIC DNA]</scope>
    <source>
        <strain evidence="2">cv. Punajuju</strain>
    </source>
</reference>
<comment type="caution">
    <text evidence="1">The sequence shown here is derived from an EMBL/GenBank/DDBJ whole genome shotgun (WGS) entry which is preliminary data.</text>
</comment>
<gene>
    <name evidence="1" type="ORF">L2E82_00595</name>
</gene>
<accession>A0ACB9GX10</accession>
<evidence type="ECO:0000313" key="2">
    <source>
        <dbReference type="Proteomes" id="UP001055811"/>
    </source>
</evidence>